<evidence type="ECO:0008006" key="4">
    <source>
        <dbReference type="Google" id="ProtNLM"/>
    </source>
</evidence>
<reference evidence="2" key="1">
    <citation type="submission" date="2023-10" db="EMBL/GenBank/DDBJ databases">
        <authorList>
            <person name="Chen Y."/>
            <person name="Shah S."/>
            <person name="Dougan E. K."/>
            <person name="Thang M."/>
            <person name="Chan C."/>
        </authorList>
    </citation>
    <scope>NUCLEOTIDE SEQUENCE [LARGE SCALE GENOMIC DNA]</scope>
</reference>
<evidence type="ECO:0000313" key="2">
    <source>
        <dbReference type="EMBL" id="CAK0810820.1"/>
    </source>
</evidence>
<feature type="region of interest" description="Disordered" evidence="1">
    <location>
        <begin position="1"/>
        <end position="20"/>
    </location>
</feature>
<gene>
    <name evidence="2" type="ORF">PCOR1329_LOCUS15646</name>
</gene>
<organism evidence="2 3">
    <name type="scientific">Prorocentrum cordatum</name>
    <dbReference type="NCBI Taxonomy" id="2364126"/>
    <lineage>
        <taxon>Eukaryota</taxon>
        <taxon>Sar</taxon>
        <taxon>Alveolata</taxon>
        <taxon>Dinophyceae</taxon>
        <taxon>Prorocentrales</taxon>
        <taxon>Prorocentraceae</taxon>
        <taxon>Prorocentrum</taxon>
    </lineage>
</organism>
<proteinExistence type="predicted"/>
<comment type="caution">
    <text evidence="2">The sequence shown here is derived from an EMBL/GenBank/DDBJ whole genome shotgun (WGS) entry which is preliminary data.</text>
</comment>
<accession>A0ABN9QZH1</accession>
<feature type="region of interest" description="Disordered" evidence="1">
    <location>
        <begin position="39"/>
        <end position="80"/>
    </location>
</feature>
<dbReference type="EMBL" id="CAUYUJ010004748">
    <property type="protein sequence ID" value="CAK0810820.1"/>
    <property type="molecule type" value="Genomic_DNA"/>
</dbReference>
<feature type="compositionally biased region" description="Pro residues" evidence="1">
    <location>
        <begin position="59"/>
        <end position="69"/>
    </location>
</feature>
<dbReference type="Proteomes" id="UP001189429">
    <property type="component" value="Unassembled WGS sequence"/>
</dbReference>
<evidence type="ECO:0000256" key="1">
    <source>
        <dbReference type="SAM" id="MobiDB-lite"/>
    </source>
</evidence>
<feature type="compositionally biased region" description="Basic and acidic residues" evidence="1">
    <location>
        <begin position="9"/>
        <end position="18"/>
    </location>
</feature>
<name>A0ABN9QZH1_9DINO</name>
<feature type="compositionally biased region" description="Basic and acidic residues" evidence="1">
    <location>
        <begin position="39"/>
        <end position="50"/>
    </location>
</feature>
<keyword evidence="3" id="KW-1185">Reference proteome</keyword>
<feature type="non-terminal residue" evidence="2">
    <location>
        <position position="1"/>
    </location>
</feature>
<protein>
    <recommendedName>
        <fullName evidence="4">Ribosome biogenesis protein NOP53</fullName>
    </recommendedName>
</protein>
<evidence type="ECO:0000313" key="3">
    <source>
        <dbReference type="Proteomes" id="UP001189429"/>
    </source>
</evidence>
<sequence length="200" mass="23119">IQYSMKNFTKQEKKAAERLKKRIRHKWNQSNKLLKVKKEMREKQMREEKVPLAVGRPRLPVPPQPPPPGRWTYPDPNMSDPYAQEFFIGSSVASATEPEGTMNEPGQAYEKQLKKKNNNKKEVERARVEPEAHVEPCAGGIFEKIDGETEELLPDVAAGVEEPVSERREYFEEDFESLGEDLKEKLKNLGYFRQRSSTES</sequence>